<feature type="compositionally biased region" description="Low complexity" evidence="1">
    <location>
        <begin position="249"/>
        <end position="265"/>
    </location>
</feature>
<protein>
    <recommendedName>
        <fullName evidence="5">TIR domain-containing protein</fullName>
    </recommendedName>
</protein>
<dbReference type="Proteomes" id="UP001152797">
    <property type="component" value="Unassembled WGS sequence"/>
</dbReference>
<organism evidence="2">
    <name type="scientific">Cladocopium goreaui</name>
    <dbReference type="NCBI Taxonomy" id="2562237"/>
    <lineage>
        <taxon>Eukaryota</taxon>
        <taxon>Sar</taxon>
        <taxon>Alveolata</taxon>
        <taxon>Dinophyceae</taxon>
        <taxon>Suessiales</taxon>
        <taxon>Symbiodiniaceae</taxon>
        <taxon>Cladocopium</taxon>
    </lineage>
</organism>
<reference evidence="2" key="1">
    <citation type="submission" date="2022-10" db="EMBL/GenBank/DDBJ databases">
        <authorList>
            <person name="Chen Y."/>
            <person name="Dougan E. K."/>
            <person name="Chan C."/>
            <person name="Rhodes N."/>
            <person name="Thang M."/>
        </authorList>
    </citation>
    <scope>NUCLEOTIDE SEQUENCE</scope>
</reference>
<evidence type="ECO:0000256" key="1">
    <source>
        <dbReference type="SAM" id="MobiDB-lite"/>
    </source>
</evidence>
<evidence type="ECO:0000313" key="4">
    <source>
        <dbReference type="Proteomes" id="UP001152797"/>
    </source>
</evidence>
<comment type="caution">
    <text evidence="2">The sequence shown here is derived from an EMBL/GenBank/DDBJ whole genome shotgun (WGS) entry which is preliminary data.</text>
</comment>
<keyword evidence="4" id="KW-1185">Reference proteome</keyword>
<gene>
    <name evidence="2" type="ORF">C1SCF055_LOCUS8065</name>
</gene>
<dbReference type="AlphaFoldDB" id="A0A9P1BUZ7"/>
<name>A0A9P1BUZ7_9DINO</name>
<evidence type="ECO:0008006" key="5">
    <source>
        <dbReference type="Google" id="ProtNLM"/>
    </source>
</evidence>
<evidence type="ECO:0000313" key="2">
    <source>
        <dbReference type="EMBL" id="CAI3980162.1"/>
    </source>
</evidence>
<feature type="compositionally biased region" description="Polar residues" evidence="1">
    <location>
        <begin position="290"/>
        <end position="313"/>
    </location>
</feature>
<dbReference type="EMBL" id="CAMXCT020000541">
    <property type="protein sequence ID" value="CAL1133537.1"/>
    <property type="molecule type" value="Genomic_DNA"/>
</dbReference>
<dbReference type="EMBL" id="CAMXCT010000541">
    <property type="protein sequence ID" value="CAI3980162.1"/>
    <property type="molecule type" value="Genomic_DNA"/>
</dbReference>
<proteinExistence type="predicted"/>
<evidence type="ECO:0000313" key="3">
    <source>
        <dbReference type="EMBL" id="CAL1133537.1"/>
    </source>
</evidence>
<reference evidence="3" key="2">
    <citation type="submission" date="2024-04" db="EMBL/GenBank/DDBJ databases">
        <authorList>
            <person name="Chen Y."/>
            <person name="Shah S."/>
            <person name="Dougan E. K."/>
            <person name="Thang M."/>
            <person name="Chan C."/>
        </authorList>
    </citation>
    <scope>NUCLEOTIDE SEQUENCE [LARGE SCALE GENOMIC DNA]</scope>
</reference>
<feature type="region of interest" description="Disordered" evidence="1">
    <location>
        <begin position="214"/>
        <end position="313"/>
    </location>
</feature>
<sequence length="469" mass="51507">MTKSIYDKFCPRVELLEDWADLRDSRSLLEVMPSTHTVLSPLLRLTPEDVDFPTPIKVEVPTCSGAESAWRSTATGWENVEISFVRGCAILVLRNFCDVVVSGRCAIRAMGFIKLDQPVAKLAVMHVGCEGCRSVLNQYCNDDEELRGFRECGPTARLGTYNHDENLNIKVPGAGCVQLKMRFHRFPLVSPKLDTPSKISFSVEIDGDTFDFEELELKPRPPNTQAPRFRRRPNCGYKPNSGPSAPEVGPSHAASSSASGHASSPLLQSAPRRRHSAPVAQEAQEVGPTSAVSTAGPTSAGNRPSLQSVQASQPEGHLLLSGRFKSDRIFTAEQIMGYMKMVGARLAVRGVPTFMVEAKPGQSFAELTRMGLGRAKGMVAFCTAEYGAYTGAGYETFRELEYAHDKELLLIPIRLCEVWPPAPTDNERGTWQNKLVFTNGLVYIDDQRMQNAEGVADQIADSVEHLGIF</sequence>
<accession>A0A9P1BUZ7</accession>
<dbReference type="EMBL" id="CAMXCT030000541">
    <property type="protein sequence ID" value="CAL4767474.1"/>
    <property type="molecule type" value="Genomic_DNA"/>
</dbReference>